<organism evidence="3 4">
    <name type="scientific">Streptomyces luomodiensis</name>
    <dbReference type="NCBI Taxonomy" id="3026192"/>
    <lineage>
        <taxon>Bacteria</taxon>
        <taxon>Bacillati</taxon>
        <taxon>Actinomycetota</taxon>
        <taxon>Actinomycetes</taxon>
        <taxon>Kitasatosporales</taxon>
        <taxon>Streptomycetaceae</taxon>
        <taxon>Streptomyces</taxon>
    </lineage>
</organism>
<feature type="compositionally biased region" description="Low complexity" evidence="1">
    <location>
        <begin position="158"/>
        <end position="169"/>
    </location>
</feature>
<dbReference type="SUPFAM" id="SSF47413">
    <property type="entry name" value="lambda repressor-like DNA-binding domains"/>
    <property type="match status" value="1"/>
</dbReference>
<keyword evidence="4" id="KW-1185">Reference proteome</keyword>
<gene>
    <name evidence="3" type="ORF">PS467_23020</name>
</gene>
<dbReference type="CDD" id="cd00093">
    <property type="entry name" value="HTH_XRE"/>
    <property type="match status" value="1"/>
</dbReference>
<evidence type="ECO:0000259" key="2">
    <source>
        <dbReference type="PROSITE" id="PS50943"/>
    </source>
</evidence>
<dbReference type="InterPro" id="IPR001387">
    <property type="entry name" value="Cro/C1-type_HTH"/>
</dbReference>
<proteinExistence type="predicted"/>
<evidence type="ECO:0000313" key="4">
    <source>
        <dbReference type="Proteomes" id="UP001305606"/>
    </source>
</evidence>
<dbReference type="SMART" id="SM00530">
    <property type="entry name" value="HTH_XRE"/>
    <property type="match status" value="1"/>
</dbReference>
<dbReference type="InterPro" id="IPR010982">
    <property type="entry name" value="Lambda_DNA-bd_dom_sf"/>
</dbReference>
<feature type="region of interest" description="Disordered" evidence="1">
    <location>
        <begin position="243"/>
        <end position="318"/>
    </location>
</feature>
<feature type="compositionally biased region" description="Low complexity" evidence="1">
    <location>
        <begin position="274"/>
        <end position="283"/>
    </location>
</feature>
<evidence type="ECO:0000256" key="1">
    <source>
        <dbReference type="SAM" id="MobiDB-lite"/>
    </source>
</evidence>
<dbReference type="EMBL" id="CP117522">
    <property type="protein sequence ID" value="WNE97991.1"/>
    <property type="molecule type" value="Genomic_DNA"/>
</dbReference>
<protein>
    <submittedName>
        <fullName evidence="3">Helix-turn-helix domain-containing protein</fullName>
    </submittedName>
</protein>
<feature type="domain" description="HTH cro/C1-type" evidence="2">
    <location>
        <begin position="18"/>
        <end position="73"/>
    </location>
</feature>
<feature type="compositionally biased region" description="Low complexity" evidence="1">
    <location>
        <begin position="251"/>
        <end position="267"/>
    </location>
</feature>
<feature type="compositionally biased region" description="Low complexity" evidence="1">
    <location>
        <begin position="137"/>
        <end position="150"/>
    </location>
</feature>
<feature type="region of interest" description="Disordered" evidence="1">
    <location>
        <begin position="87"/>
        <end position="215"/>
    </location>
</feature>
<dbReference type="Gene3D" id="1.10.260.40">
    <property type="entry name" value="lambda repressor-like DNA-binding domains"/>
    <property type="match status" value="1"/>
</dbReference>
<feature type="compositionally biased region" description="Low complexity" evidence="1">
    <location>
        <begin position="112"/>
        <end position="129"/>
    </location>
</feature>
<reference evidence="3 4" key="1">
    <citation type="submission" date="2023-02" db="EMBL/GenBank/DDBJ databases">
        <title>Streptomyces sp. SCA4-21 with antifungal activity against Fusarium oxysporum f. sp. cubense, Streptomyces sp. SCA2-17 with antifungal activity against Fusarium oxysporum f. sp. cubense.</title>
        <authorList>
            <person name="Qi D."/>
        </authorList>
    </citation>
    <scope>NUCLEOTIDE SEQUENCE [LARGE SCALE GENOMIC DNA]</scope>
    <source>
        <strain evidence="3 4">SCA4-21</strain>
    </source>
</reference>
<dbReference type="Pfam" id="PF13560">
    <property type="entry name" value="HTH_31"/>
    <property type="match status" value="1"/>
</dbReference>
<accession>A0ABY9V0A3</accession>
<evidence type="ECO:0000313" key="3">
    <source>
        <dbReference type="EMBL" id="WNE97991.1"/>
    </source>
</evidence>
<dbReference type="Proteomes" id="UP001305606">
    <property type="component" value="Chromosome"/>
</dbReference>
<sequence length="513" mass="52156">MSGSTGAVGDAEALAELLRGLKERSGLSYGALAKRLHMSTSTLHRYCNGSVVPTEYAPVERLARVCRATPEELVELHRRWILADATRGRKEQPEPDGAAVRGTGAGAGAGTGEPESASAPDASAPGAGDRPAHPADADSGPPEAAGAPADPGGGLSETAGGTAPAPVGGESREPGEPGSPGEPGGHSKPSEPGRSDATVVGDTTPSAPARRPRRRRTALIASVATAAVLGAVVLAVNLPSSGGDGGDERAAGAANPATATSTGTATGRADDKQPSASASPSPSQGARTGKPSASASESAGHGGGGADEPTGGVPVNVATRPYVYDSPCSQHFLVDSEPGQVGPPADEQNAPRWAAAYGAVSSGEQRVALTLQGTGKETVVLEALHVRVVTKRAPLAWNDYSMGVGCGGGVETKSFDVDLDNGSPTVTVKNGQRDFPYKVSESDPEVFYVTAHTTAHDVRWDLSLDWSSGDRHGTVHIDNNGTPFRTSAAVGRPGYDYPLGTSEWIKREEQPQT</sequence>
<dbReference type="RefSeq" id="WP_311036842.1">
    <property type="nucleotide sequence ID" value="NZ_CP117522.1"/>
</dbReference>
<dbReference type="PROSITE" id="PS50943">
    <property type="entry name" value="HTH_CROC1"/>
    <property type="match status" value="1"/>
</dbReference>
<name>A0ABY9V0A3_9ACTN</name>